<evidence type="ECO:0000313" key="1">
    <source>
        <dbReference type="EMBL" id="KAJ6836457.1"/>
    </source>
</evidence>
<reference evidence="1" key="1">
    <citation type="journal article" date="2023" name="GigaByte">
        <title>Genome assembly of the bearded iris, Iris pallida Lam.</title>
        <authorList>
            <person name="Bruccoleri R.E."/>
            <person name="Oakeley E.J."/>
            <person name="Faust A.M.E."/>
            <person name="Altorfer M."/>
            <person name="Dessus-Babus S."/>
            <person name="Burckhardt D."/>
            <person name="Oertli M."/>
            <person name="Naumann U."/>
            <person name="Petersen F."/>
            <person name="Wong J."/>
        </authorList>
    </citation>
    <scope>NUCLEOTIDE SEQUENCE</scope>
    <source>
        <strain evidence="1">GSM-AAB239-AS_SAM_17_03QT</strain>
    </source>
</reference>
<name>A0AAX6H782_IRIPA</name>
<gene>
    <name evidence="1" type="ORF">M6B38_327375</name>
</gene>
<dbReference type="Proteomes" id="UP001140949">
    <property type="component" value="Unassembled WGS sequence"/>
</dbReference>
<sequence length="53" mass="5691">MCCACVRNALGERGSVQGSVPVRVVSGDLTVVVQPKFVANRCWCRVVLTIELA</sequence>
<organism evidence="1 2">
    <name type="scientific">Iris pallida</name>
    <name type="common">Sweet iris</name>
    <dbReference type="NCBI Taxonomy" id="29817"/>
    <lineage>
        <taxon>Eukaryota</taxon>
        <taxon>Viridiplantae</taxon>
        <taxon>Streptophyta</taxon>
        <taxon>Embryophyta</taxon>
        <taxon>Tracheophyta</taxon>
        <taxon>Spermatophyta</taxon>
        <taxon>Magnoliopsida</taxon>
        <taxon>Liliopsida</taxon>
        <taxon>Asparagales</taxon>
        <taxon>Iridaceae</taxon>
        <taxon>Iridoideae</taxon>
        <taxon>Irideae</taxon>
        <taxon>Iris</taxon>
    </lineage>
</organism>
<evidence type="ECO:0000313" key="2">
    <source>
        <dbReference type="Proteomes" id="UP001140949"/>
    </source>
</evidence>
<proteinExistence type="predicted"/>
<comment type="caution">
    <text evidence="1">The sequence shown here is derived from an EMBL/GenBank/DDBJ whole genome shotgun (WGS) entry which is preliminary data.</text>
</comment>
<dbReference type="AlphaFoldDB" id="A0AAX6H782"/>
<protein>
    <submittedName>
        <fullName evidence="1">Uncharacterized protein</fullName>
    </submittedName>
</protein>
<reference evidence="1" key="2">
    <citation type="submission" date="2023-04" db="EMBL/GenBank/DDBJ databases">
        <authorList>
            <person name="Bruccoleri R.E."/>
            <person name="Oakeley E.J."/>
            <person name="Faust A.-M."/>
            <person name="Dessus-Babus S."/>
            <person name="Altorfer M."/>
            <person name="Burckhardt D."/>
            <person name="Oertli M."/>
            <person name="Naumann U."/>
            <person name="Petersen F."/>
            <person name="Wong J."/>
        </authorList>
    </citation>
    <scope>NUCLEOTIDE SEQUENCE</scope>
    <source>
        <strain evidence="1">GSM-AAB239-AS_SAM_17_03QT</strain>
        <tissue evidence="1">Leaf</tissue>
    </source>
</reference>
<accession>A0AAX6H782</accession>
<keyword evidence="2" id="KW-1185">Reference proteome</keyword>
<dbReference type="EMBL" id="JANAVB010012145">
    <property type="protein sequence ID" value="KAJ6836457.1"/>
    <property type="molecule type" value="Genomic_DNA"/>
</dbReference>